<sequence>MLEEFTEQPPGLDTNTLGEQPFLSFSYFNLHMLTLKYTYCLIASFKALHGIAEAEKVASTRIIFILRSTERAF</sequence>
<accession>A0A0E9PL47</accession>
<organism evidence="1">
    <name type="scientific">Anguilla anguilla</name>
    <name type="common">European freshwater eel</name>
    <name type="synonym">Muraena anguilla</name>
    <dbReference type="NCBI Taxonomy" id="7936"/>
    <lineage>
        <taxon>Eukaryota</taxon>
        <taxon>Metazoa</taxon>
        <taxon>Chordata</taxon>
        <taxon>Craniata</taxon>
        <taxon>Vertebrata</taxon>
        <taxon>Euteleostomi</taxon>
        <taxon>Actinopterygii</taxon>
        <taxon>Neopterygii</taxon>
        <taxon>Teleostei</taxon>
        <taxon>Anguilliformes</taxon>
        <taxon>Anguillidae</taxon>
        <taxon>Anguilla</taxon>
    </lineage>
</organism>
<name>A0A0E9PL47_ANGAN</name>
<dbReference type="AlphaFoldDB" id="A0A0E9PL47"/>
<evidence type="ECO:0000313" key="1">
    <source>
        <dbReference type="EMBL" id="JAH05027.1"/>
    </source>
</evidence>
<protein>
    <submittedName>
        <fullName evidence="1">Uncharacterized protein</fullName>
    </submittedName>
</protein>
<reference evidence="1" key="1">
    <citation type="submission" date="2014-11" db="EMBL/GenBank/DDBJ databases">
        <authorList>
            <person name="Amaro Gonzalez C."/>
        </authorList>
    </citation>
    <scope>NUCLEOTIDE SEQUENCE</scope>
</reference>
<reference evidence="1" key="2">
    <citation type="journal article" date="2015" name="Fish Shellfish Immunol.">
        <title>Early steps in the European eel (Anguilla anguilla)-Vibrio vulnificus interaction in the gills: Role of the RtxA13 toxin.</title>
        <authorList>
            <person name="Callol A."/>
            <person name="Pajuelo D."/>
            <person name="Ebbesson L."/>
            <person name="Teles M."/>
            <person name="MacKenzie S."/>
            <person name="Amaro C."/>
        </authorList>
    </citation>
    <scope>NUCLEOTIDE SEQUENCE</scope>
</reference>
<proteinExistence type="predicted"/>
<dbReference type="EMBL" id="GBXM01103128">
    <property type="protein sequence ID" value="JAH05449.1"/>
    <property type="molecule type" value="Transcribed_RNA"/>
</dbReference>
<dbReference type="EMBL" id="GBXM01103550">
    <property type="protein sequence ID" value="JAH05027.1"/>
    <property type="molecule type" value="Transcribed_RNA"/>
</dbReference>